<reference evidence="4 5" key="1">
    <citation type="submission" date="2013-02" db="EMBL/GenBank/DDBJ databases">
        <title>The Genome Sequence of Acinetobacter parvus CIP 108168.</title>
        <authorList>
            <consortium name="The Broad Institute Genome Sequencing Platform"/>
            <consortium name="The Broad Institute Genome Sequencing Center for Infectious Disease"/>
            <person name="Cerqueira G."/>
            <person name="Feldgarden M."/>
            <person name="Courvalin P."/>
            <person name="Perichon B."/>
            <person name="Grillot-Courvalin C."/>
            <person name="Clermont D."/>
            <person name="Rocha E."/>
            <person name="Yoon E.-J."/>
            <person name="Nemec A."/>
            <person name="Walker B."/>
            <person name="Young S.K."/>
            <person name="Zeng Q."/>
            <person name="Gargeya S."/>
            <person name="Fitzgerald M."/>
            <person name="Haas B."/>
            <person name="Abouelleil A."/>
            <person name="Alvarado L."/>
            <person name="Arachchi H.M."/>
            <person name="Berlin A.M."/>
            <person name="Chapman S.B."/>
            <person name="Dewar J."/>
            <person name="Goldberg J."/>
            <person name="Griggs A."/>
            <person name="Gujja S."/>
            <person name="Hansen M."/>
            <person name="Howarth C."/>
            <person name="Imamovic A."/>
            <person name="Larimer J."/>
            <person name="McCowan C."/>
            <person name="Murphy C."/>
            <person name="Neiman D."/>
            <person name="Pearson M."/>
            <person name="Priest M."/>
            <person name="Roberts A."/>
            <person name="Saif S."/>
            <person name="Shea T."/>
            <person name="Sisk P."/>
            <person name="Sykes S."/>
            <person name="Wortman J."/>
            <person name="Nusbaum C."/>
            <person name="Birren B."/>
        </authorList>
    </citation>
    <scope>NUCLEOTIDE SEQUENCE [LARGE SCALE GENOMIC DNA]</scope>
    <source>
        <strain evidence="4 5">CIP 108168</strain>
    </source>
</reference>
<feature type="compositionally biased region" description="Polar residues" evidence="1">
    <location>
        <begin position="84"/>
        <end position="106"/>
    </location>
</feature>
<organism evidence="4 5">
    <name type="scientific">Acinetobacter parvus DSM 16617 = CIP 108168</name>
    <dbReference type="NCBI Taxonomy" id="981333"/>
    <lineage>
        <taxon>Bacteria</taxon>
        <taxon>Pseudomonadati</taxon>
        <taxon>Pseudomonadota</taxon>
        <taxon>Gammaproteobacteria</taxon>
        <taxon>Moraxellales</taxon>
        <taxon>Moraxellaceae</taxon>
        <taxon>Acinetobacter</taxon>
    </lineage>
</organism>
<dbReference type="InterPro" id="IPR008613">
    <property type="entry name" value="Excalibur_Ca-bd_domain"/>
</dbReference>
<protein>
    <recommendedName>
        <fullName evidence="3">Excalibur calcium-binding domain-containing protein</fullName>
    </recommendedName>
</protein>
<dbReference type="PATRIC" id="fig|981333.9.peg.2231"/>
<keyword evidence="2" id="KW-0472">Membrane</keyword>
<keyword evidence="2" id="KW-0812">Transmembrane</keyword>
<feature type="compositionally biased region" description="Basic residues" evidence="1">
    <location>
        <begin position="109"/>
        <end position="119"/>
    </location>
</feature>
<gene>
    <name evidence="4" type="ORF">F988_02169</name>
</gene>
<feature type="domain" description="Excalibur calcium-binding" evidence="3">
    <location>
        <begin position="186"/>
        <end position="220"/>
    </location>
</feature>
<dbReference type="RefSeq" id="WP_004682946.1">
    <property type="nucleotide sequence ID" value="NZ_AIEB01000007.1"/>
</dbReference>
<dbReference type="Proteomes" id="UP000023776">
    <property type="component" value="Unassembled WGS sequence"/>
</dbReference>
<sequence>MQSDIDIVVTQSKTLEALLEQKFGATGRGLHEKLSSIEYQLEAGLVKNIRWIATMRNKVVHENFQLTNQNDFLRSCQRALEGLQNSQHTTSERVNSSSRNSYNTTPKRIVSHSRRKTKRKSESGGFFGTIITVIIFGIIGYFVYGFIQDFLHRNELTNQPVIQETLKIANTQAVSSNPNHFQCDGRTHCSQMRSLEEARWFVRNCPNTQMDGNNDGEPCENDSRW</sequence>
<keyword evidence="5" id="KW-1185">Reference proteome</keyword>
<keyword evidence="2" id="KW-1133">Transmembrane helix</keyword>
<dbReference type="AlphaFoldDB" id="N8RJF0"/>
<dbReference type="GeneID" id="99690500"/>
<dbReference type="EMBL" id="APOM01000052">
    <property type="protein sequence ID" value="ENU35523.1"/>
    <property type="molecule type" value="Genomic_DNA"/>
</dbReference>
<evidence type="ECO:0000313" key="5">
    <source>
        <dbReference type="Proteomes" id="UP000023776"/>
    </source>
</evidence>
<proteinExistence type="predicted"/>
<dbReference type="Pfam" id="PF05901">
    <property type="entry name" value="Excalibur"/>
    <property type="match status" value="1"/>
</dbReference>
<evidence type="ECO:0000256" key="1">
    <source>
        <dbReference type="SAM" id="MobiDB-lite"/>
    </source>
</evidence>
<evidence type="ECO:0000259" key="3">
    <source>
        <dbReference type="Pfam" id="PF05901"/>
    </source>
</evidence>
<feature type="region of interest" description="Disordered" evidence="1">
    <location>
        <begin position="84"/>
        <end position="121"/>
    </location>
</feature>
<evidence type="ECO:0000313" key="4">
    <source>
        <dbReference type="EMBL" id="ENU35523.1"/>
    </source>
</evidence>
<evidence type="ECO:0000256" key="2">
    <source>
        <dbReference type="SAM" id="Phobius"/>
    </source>
</evidence>
<accession>N8RJF0</accession>
<dbReference type="HOGENOM" id="CLU_1227764_0_0_6"/>
<name>N8RJF0_9GAMM</name>
<feature type="transmembrane region" description="Helical" evidence="2">
    <location>
        <begin position="124"/>
        <end position="147"/>
    </location>
</feature>
<comment type="caution">
    <text evidence="4">The sequence shown here is derived from an EMBL/GenBank/DDBJ whole genome shotgun (WGS) entry which is preliminary data.</text>
</comment>